<gene>
    <name evidence="1" type="ORF">NMN56_007325</name>
</gene>
<reference evidence="1 2" key="1">
    <citation type="submission" date="2023-05" db="EMBL/GenBank/DDBJ databases">
        <title>Streptantibioticus silvisoli sp. nov., acidotolerant actinomycetes 1 from pine litter.</title>
        <authorList>
            <person name="Swiecimska M."/>
            <person name="Golinska P."/>
            <person name="Sangal V."/>
            <person name="Wachnowicz B."/>
            <person name="Goodfellow M."/>
        </authorList>
    </citation>
    <scope>NUCLEOTIDE SEQUENCE [LARGE SCALE GENOMIC DNA]</scope>
    <source>
        <strain evidence="1 2">DSM 42109</strain>
    </source>
</reference>
<dbReference type="EMBL" id="JANCPR020000006">
    <property type="protein sequence ID" value="MDJ1131770.1"/>
    <property type="molecule type" value="Genomic_DNA"/>
</dbReference>
<sequence length="97" mass="10621">MSGDDARRARIAQSAAKHVALMRSAGPSVLDSRPEMLEDLAHRARHVAAAVDLAKEWMRPDETRDLGSLLKVVPPEVFEEITGHLRCAGLLAEERAP</sequence>
<dbReference type="Proteomes" id="UP001214441">
    <property type="component" value="Unassembled WGS sequence"/>
</dbReference>
<evidence type="ECO:0000313" key="1">
    <source>
        <dbReference type="EMBL" id="MDJ1131770.1"/>
    </source>
</evidence>
<proteinExistence type="predicted"/>
<evidence type="ECO:0000313" key="2">
    <source>
        <dbReference type="Proteomes" id="UP001214441"/>
    </source>
</evidence>
<accession>A0ABT6ZRU1</accession>
<dbReference type="RefSeq" id="WP_274044508.1">
    <property type="nucleotide sequence ID" value="NZ_JANCPR020000006.1"/>
</dbReference>
<keyword evidence="2" id="KW-1185">Reference proteome</keyword>
<protein>
    <submittedName>
        <fullName evidence="1">Uncharacterized protein</fullName>
    </submittedName>
</protein>
<name>A0ABT6ZRU1_9ACTN</name>
<organism evidence="1 2">
    <name type="scientific">Streptomyces iconiensis</name>
    <dbReference type="NCBI Taxonomy" id="1384038"/>
    <lineage>
        <taxon>Bacteria</taxon>
        <taxon>Bacillati</taxon>
        <taxon>Actinomycetota</taxon>
        <taxon>Actinomycetes</taxon>
        <taxon>Kitasatosporales</taxon>
        <taxon>Streptomycetaceae</taxon>
        <taxon>Streptomyces</taxon>
    </lineage>
</organism>
<comment type="caution">
    <text evidence="1">The sequence shown here is derived from an EMBL/GenBank/DDBJ whole genome shotgun (WGS) entry which is preliminary data.</text>
</comment>